<keyword evidence="2" id="KW-1185">Reference proteome</keyword>
<dbReference type="Proteomes" id="UP001165413">
    <property type="component" value="Unassembled WGS sequence"/>
</dbReference>
<organism evidence="1 2">
    <name type="scientific">Opacimonas viscosa</name>
    <dbReference type="NCBI Taxonomy" id="2961944"/>
    <lineage>
        <taxon>Bacteria</taxon>
        <taxon>Pseudomonadati</taxon>
        <taxon>Pseudomonadota</taxon>
        <taxon>Gammaproteobacteria</taxon>
        <taxon>Alteromonadales</taxon>
        <taxon>Alteromonadaceae</taxon>
        <taxon>Opacimonas</taxon>
    </lineage>
</organism>
<sequence>MTQFIRTASAWILMIALIVVVIAANSVYTIHTLNELAAVEGRIFTTNKIIDSINALHVAVLRT</sequence>
<dbReference type="GO" id="GO:0016301">
    <property type="term" value="F:kinase activity"/>
    <property type="evidence" value="ECO:0007669"/>
    <property type="project" value="UniProtKB-KW"/>
</dbReference>
<dbReference type="EMBL" id="JANATA010000164">
    <property type="protein sequence ID" value="MCP3429875.1"/>
    <property type="molecule type" value="Genomic_DNA"/>
</dbReference>
<gene>
    <name evidence="1" type="ORF">NLF92_13120</name>
</gene>
<proteinExistence type="predicted"/>
<name>A0AA41X0W3_9ALTE</name>
<reference evidence="1" key="1">
    <citation type="submission" date="2022-07" db="EMBL/GenBank/DDBJ databases">
        <title>Characterization of the Novel Bacterium Alteromonas immobilis LMIT006 and Alteromonas gregis LMIT007.</title>
        <authorList>
            <person name="Lin X."/>
        </authorList>
    </citation>
    <scope>NUCLEOTIDE SEQUENCE</scope>
    <source>
        <strain evidence="1">LMIT007</strain>
    </source>
</reference>
<evidence type="ECO:0000313" key="1">
    <source>
        <dbReference type="EMBL" id="MCP3429875.1"/>
    </source>
</evidence>
<protein>
    <submittedName>
        <fullName evidence="1">Histidine kinase</fullName>
    </submittedName>
</protein>
<comment type="caution">
    <text evidence="1">The sequence shown here is derived from an EMBL/GenBank/DDBJ whole genome shotgun (WGS) entry which is preliminary data.</text>
</comment>
<feature type="non-terminal residue" evidence="1">
    <location>
        <position position="63"/>
    </location>
</feature>
<keyword evidence="1" id="KW-0418">Kinase</keyword>
<evidence type="ECO:0000313" key="2">
    <source>
        <dbReference type="Proteomes" id="UP001165413"/>
    </source>
</evidence>
<accession>A0AA41X0W3</accession>
<dbReference type="AlphaFoldDB" id="A0AA41X0W3"/>
<keyword evidence="1" id="KW-0808">Transferase</keyword>